<dbReference type="SMART" id="SM00954">
    <property type="entry name" value="RelA_SpoT"/>
    <property type="match status" value="1"/>
</dbReference>
<dbReference type="GO" id="GO:0016301">
    <property type="term" value="F:kinase activity"/>
    <property type="evidence" value="ECO:0007669"/>
    <property type="project" value="UniProtKB-KW"/>
</dbReference>
<name>A0A6S6TUK5_9GAMM</name>
<dbReference type="Gene3D" id="3.10.20.30">
    <property type="match status" value="1"/>
</dbReference>
<dbReference type="GO" id="GO:0008728">
    <property type="term" value="F:GTP diphosphokinase activity"/>
    <property type="evidence" value="ECO:0007669"/>
    <property type="project" value="TreeGrafter"/>
</dbReference>
<dbReference type="InterPro" id="IPR007685">
    <property type="entry name" value="RelA_SpoT"/>
</dbReference>
<dbReference type="SUPFAM" id="SSF81271">
    <property type="entry name" value="TGS-like"/>
    <property type="match status" value="1"/>
</dbReference>
<dbReference type="Pfam" id="PF04607">
    <property type="entry name" value="RelA_SpoT"/>
    <property type="match status" value="1"/>
</dbReference>
<evidence type="ECO:0000259" key="7">
    <source>
        <dbReference type="PROSITE" id="PS51671"/>
    </source>
</evidence>
<dbReference type="Gene3D" id="3.30.70.260">
    <property type="match status" value="1"/>
</dbReference>
<evidence type="ECO:0000256" key="4">
    <source>
        <dbReference type="ARBA" id="ARBA00029754"/>
    </source>
</evidence>
<dbReference type="InterPro" id="IPR043519">
    <property type="entry name" value="NT_sf"/>
</dbReference>
<evidence type="ECO:0000259" key="8">
    <source>
        <dbReference type="PROSITE" id="PS51880"/>
    </source>
</evidence>
<evidence type="ECO:0000256" key="2">
    <source>
        <dbReference type="ARBA" id="ARBA00019852"/>
    </source>
</evidence>
<dbReference type="GO" id="GO:0005886">
    <property type="term" value="C:plasma membrane"/>
    <property type="evidence" value="ECO:0007669"/>
    <property type="project" value="TreeGrafter"/>
</dbReference>
<keyword evidence="9" id="KW-0808">Transferase</keyword>
<dbReference type="InterPro" id="IPR002912">
    <property type="entry name" value="ACT_dom"/>
</dbReference>
<dbReference type="CDD" id="cd01668">
    <property type="entry name" value="TGS_RSH"/>
    <property type="match status" value="1"/>
</dbReference>
<dbReference type="AlphaFoldDB" id="A0A6S6TUK5"/>
<reference evidence="9" key="1">
    <citation type="submission" date="2020-01" db="EMBL/GenBank/DDBJ databases">
        <authorList>
            <person name="Meier V. D."/>
            <person name="Meier V D."/>
        </authorList>
    </citation>
    <scope>NUCLEOTIDE SEQUENCE</scope>
    <source>
        <strain evidence="9">HLG_WM_MAG_07</strain>
    </source>
</reference>
<feature type="domain" description="TGS" evidence="8">
    <location>
        <begin position="87"/>
        <end position="149"/>
    </location>
</feature>
<dbReference type="PROSITE" id="PS51880">
    <property type="entry name" value="TGS"/>
    <property type="match status" value="1"/>
</dbReference>
<dbReference type="Pfam" id="PF02824">
    <property type="entry name" value="TGS"/>
    <property type="match status" value="1"/>
</dbReference>
<protein>
    <recommendedName>
        <fullName evidence="2">GTP pyrophosphokinase</fullName>
    </recommendedName>
    <alternativeName>
        <fullName evidence="5">(p)ppGpp synthase</fullName>
    </alternativeName>
    <alternativeName>
        <fullName evidence="4">ATP:GTP 3'-pyrophosphotransferase</fullName>
    </alternativeName>
    <alternativeName>
        <fullName evidence="6">ppGpp synthase I</fullName>
    </alternativeName>
</protein>
<dbReference type="SUPFAM" id="SSF55021">
    <property type="entry name" value="ACT-like"/>
    <property type="match status" value="1"/>
</dbReference>
<comment type="pathway">
    <text evidence="3">Purine metabolism.</text>
</comment>
<gene>
    <name evidence="9" type="ORF">HELGO_WM17504</name>
</gene>
<dbReference type="SUPFAM" id="SSF81301">
    <property type="entry name" value="Nucleotidyltransferase"/>
    <property type="match status" value="1"/>
</dbReference>
<evidence type="ECO:0000256" key="3">
    <source>
        <dbReference type="ARBA" id="ARBA00025704"/>
    </source>
</evidence>
<dbReference type="EMBL" id="CACVAY010000086">
    <property type="protein sequence ID" value="CAA6818806.1"/>
    <property type="molecule type" value="Genomic_DNA"/>
</dbReference>
<evidence type="ECO:0000256" key="6">
    <source>
        <dbReference type="ARBA" id="ARBA00033308"/>
    </source>
</evidence>
<dbReference type="PROSITE" id="PS51671">
    <property type="entry name" value="ACT"/>
    <property type="match status" value="1"/>
</dbReference>
<sequence length="411" mass="45987">MANSKGNGYQSIHTAVIGPGGRIVEIQIRTHEMQEFAENGVAAHWRYKEGSQQDQAMEQTIVGLRRLLENMDDSEGFLEDLHAELFSEQVYVMSPKGDVVTLIQGATPVDFAYAIHTEVGHCCRGAKVDGRSVSLTYALKSGERVEIITSERARPSREWMEPHLGYLKSSRSRAKVRYWFNQQTSEAQIKEGQKIYQDETLRLGLGEVNQEALLHYLTLSDVRELWMALGSAKLTSSQLVKALSHPDVATKVISAFEGIESSETAFGEIEGVGHLKTHLAKCCQPVKGDPIIGWVTEENEVVIHRHDCKPGLAMLEDNQQHLVEVKWGQGSGRGRVHVHIDAFDRKRLLSDITDILTKAEINTLEVNTRTDTDDQSVTMDLLIEVLDTEQLSLVLDKMNMLPNVFSARRLG</sequence>
<dbReference type="InterPro" id="IPR012675">
    <property type="entry name" value="Beta-grasp_dom_sf"/>
</dbReference>
<feature type="domain" description="ACT" evidence="7">
    <location>
        <begin position="337"/>
        <end position="411"/>
    </location>
</feature>
<organism evidence="9">
    <name type="scientific">uncultured Thiotrichaceae bacterium</name>
    <dbReference type="NCBI Taxonomy" id="298394"/>
    <lineage>
        <taxon>Bacteria</taxon>
        <taxon>Pseudomonadati</taxon>
        <taxon>Pseudomonadota</taxon>
        <taxon>Gammaproteobacteria</taxon>
        <taxon>Thiotrichales</taxon>
        <taxon>Thiotrichaceae</taxon>
        <taxon>environmental samples</taxon>
    </lineage>
</organism>
<dbReference type="InterPro" id="IPR004095">
    <property type="entry name" value="TGS"/>
</dbReference>
<dbReference type="GO" id="GO:0008893">
    <property type="term" value="F:guanosine-3',5'-bis(diphosphate) 3'-diphosphatase activity"/>
    <property type="evidence" value="ECO:0007669"/>
    <property type="project" value="TreeGrafter"/>
</dbReference>
<dbReference type="CDD" id="cd04876">
    <property type="entry name" value="ACT_RelA-SpoT"/>
    <property type="match status" value="1"/>
</dbReference>
<dbReference type="GO" id="GO:0042594">
    <property type="term" value="P:response to starvation"/>
    <property type="evidence" value="ECO:0007669"/>
    <property type="project" value="TreeGrafter"/>
</dbReference>
<dbReference type="Pfam" id="PF13291">
    <property type="entry name" value="ACT_4"/>
    <property type="match status" value="1"/>
</dbReference>
<evidence type="ECO:0000313" key="9">
    <source>
        <dbReference type="EMBL" id="CAA6818806.1"/>
    </source>
</evidence>
<dbReference type="GO" id="GO:0015969">
    <property type="term" value="P:guanosine tetraphosphate metabolic process"/>
    <property type="evidence" value="ECO:0007669"/>
    <property type="project" value="InterPro"/>
</dbReference>
<dbReference type="InterPro" id="IPR045865">
    <property type="entry name" value="ACT-like_dom_sf"/>
</dbReference>
<accession>A0A6S6TUK5</accession>
<evidence type="ECO:0000256" key="5">
    <source>
        <dbReference type="ARBA" id="ARBA00032407"/>
    </source>
</evidence>
<comment type="similarity">
    <text evidence="1">Belongs to the RelA/SpoT family.</text>
</comment>
<dbReference type="PANTHER" id="PTHR21262">
    <property type="entry name" value="GUANOSINE-3',5'-BIS DIPHOSPHATE 3'-PYROPHOSPHOHYDROLASE"/>
    <property type="match status" value="1"/>
</dbReference>
<dbReference type="InterPro" id="IPR033655">
    <property type="entry name" value="TGS_RelA/SpoT"/>
</dbReference>
<proteinExistence type="inferred from homology"/>
<dbReference type="Gene3D" id="3.30.460.10">
    <property type="entry name" value="Beta Polymerase, domain 2"/>
    <property type="match status" value="1"/>
</dbReference>
<evidence type="ECO:0000256" key="1">
    <source>
        <dbReference type="ARBA" id="ARBA00007476"/>
    </source>
</evidence>
<keyword evidence="9" id="KW-0418">Kinase</keyword>
<dbReference type="FunFam" id="3.10.20.30:FF:000002">
    <property type="entry name" value="GTP pyrophosphokinase (RelA/SpoT)"/>
    <property type="match status" value="1"/>
</dbReference>
<dbReference type="PANTHER" id="PTHR21262:SF31">
    <property type="entry name" value="GTP PYROPHOSPHOKINASE"/>
    <property type="match status" value="1"/>
</dbReference>
<dbReference type="InterPro" id="IPR012676">
    <property type="entry name" value="TGS-like"/>
</dbReference>